<feature type="domain" description="ABC-type glycine betaine transport system substrate-binding" evidence="2">
    <location>
        <begin position="33"/>
        <end position="294"/>
    </location>
</feature>
<gene>
    <name evidence="3" type="ORF">FNM00_15730</name>
</gene>
<keyword evidence="1" id="KW-0732">Signal</keyword>
<reference evidence="3 4" key="1">
    <citation type="submission" date="2019-07" db="EMBL/GenBank/DDBJ databases">
        <authorList>
            <person name="Zhao L.H."/>
        </authorList>
    </citation>
    <scope>NUCLEOTIDE SEQUENCE [LARGE SCALE GENOMIC DNA]</scope>
    <source>
        <strain evidence="3 4">Co35</strain>
    </source>
</reference>
<evidence type="ECO:0000259" key="2">
    <source>
        <dbReference type="Pfam" id="PF04069"/>
    </source>
</evidence>
<feature type="chain" id="PRO_5039278584" evidence="1">
    <location>
        <begin position="22"/>
        <end position="299"/>
    </location>
</feature>
<dbReference type="SUPFAM" id="SSF53850">
    <property type="entry name" value="Periplasmic binding protein-like II"/>
    <property type="match status" value="1"/>
</dbReference>
<protein>
    <submittedName>
        <fullName evidence="3">ABC transporter substrate-binding protein</fullName>
    </submittedName>
</protein>
<name>A0A554RU83_9ACTN</name>
<dbReference type="Pfam" id="PF04069">
    <property type="entry name" value="OpuAC"/>
    <property type="match status" value="1"/>
</dbReference>
<dbReference type="PROSITE" id="PS51257">
    <property type="entry name" value="PROKAR_LIPOPROTEIN"/>
    <property type="match status" value="1"/>
</dbReference>
<dbReference type="AlphaFoldDB" id="A0A554RU83"/>
<dbReference type="GO" id="GO:0022857">
    <property type="term" value="F:transmembrane transporter activity"/>
    <property type="evidence" value="ECO:0007669"/>
    <property type="project" value="InterPro"/>
</dbReference>
<feature type="signal peptide" evidence="1">
    <location>
        <begin position="1"/>
        <end position="21"/>
    </location>
</feature>
<dbReference type="CDD" id="cd13606">
    <property type="entry name" value="PBP2_ProX_like"/>
    <property type="match status" value="1"/>
</dbReference>
<dbReference type="InterPro" id="IPR007210">
    <property type="entry name" value="ABC_Gly_betaine_transp_sub-bd"/>
</dbReference>
<dbReference type="Proteomes" id="UP000316988">
    <property type="component" value="Unassembled WGS sequence"/>
</dbReference>
<dbReference type="Gene3D" id="3.40.190.10">
    <property type="entry name" value="Periplasmic binding protein-like II"/>
    <property type="match status" value="1"/>
</dbReference>
<dbReference type="EMBL" id="VLNT01000018">
    <property type="protein sequence ID" value="TSD57649.1"/>
    <property type="molecule type" value="Genomic_DNA"/>
</dbReference>
<evidence type="ECO:0000313" key="4">
    <source>
        <dbReference type="Proteomes" id="UP000316988"/>
    </source>
</evidence>
<dbReference type="GO" id="GO:0043190">
    <property type="term" value="C:ATP-binding cassette (ABC) transporter complex"/>
    <property type="evidence" value="ECO:0007669"/>
    <property type="project" value="InterPro"/>
</dbReference>
<organism evidence="3 4">
    <name type="scientific">Aeromicrobium piscarium</name>
    <dbReference type="NCBI Taxonomy" id="2590901"/>
    <lineage>
        <taxon>Bacteria</taxon>
        <taxon>Bacillati</taxon>
        <taxon>Actinomycetota</taxon>
        <taxon>Actinomycetes</taxon>
        <taxon>Propionibacteriales</taxon>
        <taxon>Nocardioidaceae</taxon>
        <taxon>Aeromicrobium</taxon>
    </lineage>
</organism>
<proteinExistence type="predicted"/>
<dbReference type="RefSeq" id="WP_143914498.1">
    <property type="nucleotide sequence ID" value="NZ_VLNT01000018.1"/>
</dbReference>
<dbReference type="Gene3D" id="3.40.190.120">
    <property type="entry name" value="Osmoprotection protein (prox), domain 2"/>
    <property type="match status" value="1"/>
</dbReference>
<evidence type="ECO:0000313" key="3">
    <source>
        <dbReference type="EMBL" id="TSD57649.1"/>
    </source>
</evidence>
<evidence type="ECO:0000256" key="1">
    <source>
        <dbReference type="SAM" id="SignalP"/>
    </source>
</evidence>
<sequence>MRTTRTVIVAAAAALALTACSDPSSSGDGGDGDTVRIGSAAFPESEIIAEVYAQALEAEDFSVERRMQIGAREVYLPALENGELDVLPEYTGNLLSYVDSETTATSPEDIEAELPDALPDGLEVLDPAPAENKDSLNVTQEFASENDLESIADLADIDGLSLAANPEFAERSYGIPGMERVYGITGVDFTPINDGGGPATLSALLDGTVDVADIYSTTPSIVENNLVTLEDPENMIAAQNVVPVISSDTVSDEAIEVLNKVSAELTTEDLIEMNTRNSGDEKAAPATIAKDWLEDKGLI</sequence>
<dbReference type="OrthoDB" id="9781705at2"/>
<accession>A0A554RU83</accession>
<keyword evidence="4" id="KW-1185">Reference proteome</keyword>
<comment type="caution">
    <text evidence="3">The sequence shown here is derived from an EMBL/GenBank/DDBJ whole genome shotgun (WGS) entry which is preliminary data.</text>
</comment>